<sequence length="251" mass="26952">MAPNRVILVTGANSGIGYDTSYALAAASANNHVIMGCRSLTKGTKALEELQARKPAGTLSLLELDVSTDESIASAVEKITADHGVLDVLVNNAGIIFPRAESRRAALAETMNVNAFGPLLLAEALLPLLKKSEDPRIINVSSGLGSISERLVPDQFGSDITAENYRMSKAAMNMATACLYMNNRAWGVKVWSFCPGYVVTNLSGEEDRENRVKQGAESSETSAVGILEIVEGKRDAEVGTFIQRRGGRYDW</sequence>
<dbReference type="InterPro" id="IPR051468">
    <property type="entry name" value="Fungal_SecMetab_SDRs"/>
</dbReference>
<evidence type="ECO:0000313" key="3">
    <source>
        <dbReference type="EMBL" id="ROT38947.1"/>
    </source>
</evidence>
<dbReference type="PRINTS" id="PR00080">
    <property type="entry name" value="SDRFAMILY"/>
</dbReference>
<dbReference type="SUPFAM" id="SSF51735">
    <property type="entry name" value="NAD(P)-binding Rossmann-fold domains"/>
    <property type="match status" value="1"/>
</dbReference>
<evidence type="ECO:0000256" key="1">
    <source>
        <dbReference type="ARBA" id="ARBA00006484"/>
    </source>
</evidence>
<dbReference type="Proteomes" id="UP000272025">
    <property type="component" value="Unassembled WGS sequence"/>
</dbReference>
<name>A0A3N2PWR1_SODAK</name>
<evidence type="ECO:0000256" key="2">
    <source>
        <dbReference type="RuleBase" id="RU000363"/>
    </source>
</evidence>
<gene>
    <name evidence="3" type="ORF">SODALDRAFT_310104</name>
</gene>
<dbReference type="GO" id="GO:0016491">
    <property type="term" value="F:oxidoreductase activity"/>
    <property type="evidence" value="ECO:0007669"/>
    <property type="project" value="TreeGrafter"/>
</dbReference>
<dbReference type="PRINTS" id="PR00081">
    <property type="entry name" value="GDHRDH"/>
</dbReference>
<evidence type="ECO:0000313" key="4">
    <source>
        <dbReference type="Proteomes" id="UP000272025"/>
    </source>
</evidence>
<dbReference type="GO" id="GO:0005737">
    <property type="term" value="C:cytoplasm"/>
    <property type="evidence" value="ECO:0007669"/>
    <property type="project" value="TreeGrafter"/>
</dbReference>
<reference evidence="3 4" key="1">
    <citation type="journal article" date="2018" name="Mol. Ecol.">
        <title>The obligate alkalophilic soda-lake fungus Sodiomyces alkalinus has shifted to a protein diet.</title>
        <authorList>
            <person name="Grum-Grzhimaylo A.A."/>
            <person name="Falkoski D.L."/>
            <person name="van den Heuvel J."/>
            <person name="Valero-Jimenez C.A."/>
            <person name="Min B."/>
            <person name="Choi I.G."/>
            <person name="Lipzen A."/>
            <person name="Daum C.G."/>
            <person name="Aanen D.K."/>
            <person name="Tsang A."/>
            <person name="Henrissat B."/>
            <person name="Bilanenko E.N."/>
            <person name="de Vries R.P."/>
            <person name="van Kan J.A.L."/>
            <person name="Grigoriev I.V."/>
            <person name="Debets A.J.M."/>
        </authorList>
    </citation>
    <scope>NUCLEOTIDE SEQUENCE [LARGE SCALE GENOMIC DNA]</scope>
    <source>
        <strain evidence="3 4">F11</strain>
    </source>
</reference>
<dbReference type="GeneID" id="39577605"/>
<protein>
    <submittedName>
        <fullName evidence="3">Short chain dehydrogenase</fullName>
    </submittedName>
</protein>
<dbReference type="GO" id="GO:0019748">
    <property type="term" value="P:secondary metabolic process"/>
    <property type="evidence" value="ECO:0007669"/>
    <property type="project" value="TreeGrafter"/>
</dbReference>
<dbReference type="Pfam" id="PF00106">
    <property type="entry name" value="adh_short"/>
    <property type="match status" value="1"/>
</dbReference>
<accession>A0A3N2PWR1</accession>
<dbReference type="Gene3D" id="3.40.50.720">
    <property type="entry name" value="NAD(P)-binding Rossmann-like Domain"/>
    <property type="match status" value="1"/>
</dbReference>
<dbReference type="InterPro" id="IPR036291">
    <property type="entry name" value="NAD(P)-bd_dom_sf"/>
</dbReference>
<dbReference type="OrthoDB" id="1933717at2759"/>
<dbReference type="AlphaFoldDB" id="A0A3N2PWR1"/>
<comment type="similarity">
    <text evidence="1 2">Belongs to the short-chain dehydrogenases/reductases (SDR) family.</text>
</comment>
<dbReference type="PANTHER" id="PTHR43544:SF32">
    <property type="entry name" value="CHAIN DEHYDROGENASE, PUTATIVE (AFU_ORTHOLOGUE AFUA_5G01530)-RELATED"/>
    <property type="match status" value="1"/>
</dbReference>
<dbReference type="PANTHER" id="PTHR43544">
    <property type="entry name" value="SHORT-CHAIN DEHYDROGENASE/REDUCTASE"/>
    <property type="match status" value="1"/>
</dbReference>
<keyword evidence="4" id="KW-1185">Reference proteome</keyword>
<dbReference type="InterPro" id="IPR002347">
    <property type="entry name" value="SDR_fam"/>
</dbReference>
<dbReference type="EMBL" id="ML119054">
    <property type="protein sequence ID" value="ROT38947.1"/>
    <property type="molecule type" value="Genomic_DNA"/>
</dbReference>
<proteinExistence type="inferred from homology"/>
<organism evidence="3 4">
    <name type="scientific">Sodiomyces alkalinus (strain CBS 110278 / VKM F-3762 / F11)</name>
    <name type="common">Alkaliphilic filamentous fungus</name>
    <dbReference type="NCBI Taxonomy" id="1314773"/>
    <lineage>
        <taxon>Eukaryota</taxon>
        <taxon>Fungi</taxon>
        <taxon>Dikarya</taxon>
        <taxon>Ascomycota</taxon>
        <taxon>Pezizomycotina</taxon>
        <taxon>Sordariomycetes</taxon>
        <taxon>Hypocreomycetidae</taxon>
        <taxon>Glomerellales</taxon>
        <taxon>Plectosphaerellaceae</taxon>
        <taxon>Sodiomyces</taxon>
    </lineage>
</organism>
<dbReference type="RefSeq" id="XP_028466753.1">
    <property type="nucleotide sequence ID" value="XM_028609127.1"/>
</dbReference>